<dbReference type="EMBL" id="QPIX01000016">
    <property type="protein sequence ID" value="RCW20014.1"/>
    <property type="molecule type" value="Genomic_DNA"/>
</dbReference>
<dbReference type="Proteomes" id="UP000252582">
    <property type="component" value="Unassembled WGS sequence"/>
</dbReference>
<keyword evidence="2" id="KW-1185">Reference proteome</keyword>
<protein>
    <submittedName>
        <fullName evidence="1">Uncharacterized protein</fullName>
    </submittedName>
</protein>
<dbReference type="RefSeq" id="WP_114365124.1">
    <property type="nucleotide sequence ID" value="NZ_QPIX01000016.1"/>
</dbReference>
<proteinExistence type="predicted"/>
<evidence type="ECO:0000313" key="1">
    <source>
        <dbReference type="EMBL" id="RCW20014.1"/>
    </source>
</evidence>
<evidence type="ECO:0000313" key="2">
    <source>
        <dbReference type="Proteomes" id="UP000252582"/>
    </source>
</evidence>
<dbReference type="AlphaFoldDB" id="A0A6I7HGK1"/>
<reference evidence="1 2" key="1">
    <citation type="submission" date="2018-07" db="EMBL/GenBank/DDBJ databases">
        <title>Genomic Encyclopedia of Type Strains, Phase IV (KMG-IV): sequencing the most valuable type-strain genomes for metagenomic binning, comparative biology and taxonomic classification.</title>
        <authorList>
            <person name="Goeker M."/>
        </authorList>
    </citation>
    <scope>NUCLEOTIDE SEQUENCE [LARGE SCALE GENOMIC DNA]</scope>
    <source>
        <strain evidence="1 2">DSM 25528</strain>
    </source>
</reference>
<accession>A0A6I7HGK1</accession>
<gene>
    <name evidence="1" type="ORF">DFR48_11619</name>
</gene>
<name>A0A6I7HGK1_9HYPH</name>
<organism evidence="1 2">
    <name type="scientific">Ciceribacter lividus</name>
    <dbReference type="NCBI Taxonomy" id="1197950"/>
    <lineage>
        <taxon>Bacteria</taxon>
        <taxon>Pseudomonadati</taxon>
        <taxon>Pseudomonadota</taxon>
        <taxon>Alphaproteobacteria</taxon>
        <taxon>Hyphomicrobiales</taxon>
        <taxon>Rhizobiaceae</taxon>
        <taxon>Ciceribacter</taxon>
    </lineage>
</organism>
<comment type="caution">
    <text evidence="1">The sequence shown here is derived from an EMBL/GenBank/DDBJ whole genome shotgun (WGS) entry which is preliminary data.</text>
</comment>
<sequence length="112" mass="12083">MSTLAALMVLVACHPDEGRCMKEPVAVFSFDSRSACMAALPGELRKARRLTPVIHADCIPVQADLIAGRTPILQRIEPKRLAALLDETNAPSGVPLLALTARQPVPVPSERY</sequence>